<dbReference type="GO" id="GO:0005524">
    <property type="term" value="F:ATP binding"/>
    <property type="evidence" value="ECO:0007669"/>
    <property type="project" value="InterPro"/>
</dbReference>
<comment type="caution">
    <text evidence="2">The sequence shown here is derived from an EMBL/GenBank/DDBJ whole genome shotgun (WGS) entry which is preliminary data.</text>
</comment>
<accession>A0A426XJ88</accession>
<sequence>MTKMIAALSLTRWIVKDVATSLLYLYQSNPSIVDANLKPSNVLLGLDFESCLIDYTLISSRLLPLVSPHDLVAPSSTASSSLFYHTPESRLPKPSRTPLSDVYSFNVLLL</sequence>
<dbReference type="PANTHER" id="PTHR48007">
    <property type="entry name" value="LEUCINE-RICH REPEAT RECEPTOR-LIKE PROTEIN KINASE PXC1"/>
    <property type="match status" value="1"/>
</dbReference>
<dbReference type="GO" id="GO:0004672">
    <property type="term" value="F:protein kinase activity"/>
    <property type="evidence" value="ECO:0007669"/>
    <property type="project" value="InterPro"/>
</dbReference>
<dbReference type="PROSITE" id="PS50011">
    <property type="entry name" value="PROTEIN_KINASE_DOM"/>
    <property type="match status" value="1"/>
</dbReference>
<dbReference type="EMBL" id="AMZH03020104">
    <property type="protein sequence ID" value="RRT39526.1"/>
    <property type="molecule type" value="Genomic_DNA"/>
</dbReference>
<dbReference type="InterPro" id="IPR011009">
    <property type="entry name" value="Kinase-like_dom_sf"/>
</dbReference>
<dbReference type="PANTHER" id="PTHR48007:SF39">
    <property type="entry name" value="PROTEIN KINASE DOMAIN-CONTAINING PROTEIN"/>
    <property type="match status" value="1"/>
</dbReference>
<gene>
    <name evidence="2" type="ORF">B296_00058247</name>
</gene>
<proteinExistence type="predicted"/>
<evidence type="ECO:0000313" key="2">
    <source>
        <dbReference type="EMBL" id="RRT39526.1"/>
    </source>
</evidence>
<name>A0A426XJ88_ENSVE</name>
<organism evidence="2 3">
    <name type="scientific">Ensete ventricosum</name>
    <name type="common">Abyssinian banana</name>
    <name type="synonym">Musa ensete</name>
    <dbReference type="NCBI Taxonomy" id="4639"/>
    <lineage>
        <taxon>Eukaryota</taxon>
        <taxon>Viridiplantae</taxon>
        <taxon>Streptophyta</taxon>
        <taxon>Embryophyta</taxon>
        <taxon>Tracheophyta</taxon>
        <taxon>Spermatophyta</taxon>
        <taxon>Magnoliopsida</taxon>
        <taxon>Liliopsida</taxon>
        <taxon>Zingiberales</taxon>
        <taxon>Musaceae</taxon>
        <taxon>Ensete</taxon>
    </lineage>
</organism>
<evidence type="ECO:0000313" key="3">
    <source>
        <dbReference type="Proteomes" id="UP000287651"/>
    </source>
</evidence>
<dbReference type="SUPFAM" id="SSF56112">
    <property type="entry name" value="Protein kinase-like (PK-like)"/>
    <property type="match status" value="1"/>
</dbReference>
<dbReference type="Gene3D" id="1.10.510.10">
    <property type="entry name" value="Transferase(Phosphotransferase) domain 1"/>
    <property type="match status" value="1"/>
</dbReference>
<feature type="domain" description="Protein kinase" evidence="1">
    <location>
        <begin position="1"/>
        <end position="110"/>
    </location>
</feature>
<dbReference type="InterPro" id="IPR000719">
    <property type="entry name" value="Prot_kinase_dom"/>
</dbReference>
<dbReference type="InterPro" id="IPR046959">
    <property type="entry name" value="PRK1-6/SRF4-like"/>
</dbReference>
<dbReference type="AlphaFoldDB" id="A0A426XJ88"/>
<evidence type="ECO:0000259" key="1">
    <source>
        <dbReference type="PROSITE" id="PS50011"/>
    </source>
</evidence>
<dbReference type="Proteomes" id="UP000287651">
    <property type="component" value="Unassembled WGS sequence"/>
</dbReference>
<protein>
    <recommendedName>
        <fullName evidence="1">Protein kinase domain-containing protein</fullName>
    </recommendedName>
</protein>
<reference evidence="2 3" key="1">
    <citation type="journal article" date="2014" name="Agronomy (Basel)">
        <title>A Draft Genome Sequence for Ensete ventricosum, the Drought-Tolerant Tree Against Hunger.</title>
        <authorList>
            <person name="Harrison J."/>
            <person name="Moore K.A."/>
            <person name="Paszkiewicz K."/>
            <person name="Jones T."/>
            <person name="Grant M."/>
            <person name="Ambacheew D."/>
            <person name="Muzemil S."/>
            <person name="Studholme D.J."/>
        </authorList>
    </citation>
    <scope>NUCLEOTIDE SEQUENCE [LARGE SCALE GENOMIC DNA]</scope>
</reference>